<organism evidence="2 3">
    <name type="scientific">Candidatus Collierbacteria bacterium GW2011_GWE1_46_18</name>
    <dbReference type="NCBI Taxonomy" id="1618399"/>
    <lineage>
        <taxon>Bacteria</taxon>
        <taxon>Candidatus Collieribacteriota</taxon>
    </lineage>
</organism>
<dbReference type="AlphaFoldDB" id="A0A0G1S4R5"/>
<evidence type="ECO:0000313" key="3">
    <source>
        <dbReference type="Proteomes" id="UP000034510"/>
    </source>
</evidence>
<comment type="caution">
    <text evidence="2">The sequence shown here is derived from an EMBL/GenBank/DDBJ whole genome shotgun (WGS) entry which is preliminary data.</text>
</comment>
<proteinExistence type="predicted"/>
<keyword evidence="1" id="KW-0472">Membrane</keyword>
<protein>
    <recommendedName>
        <fullName evidence="4">DUF916 domain-containing protein</fullName>
    </recommendedName>
</protein>
<feature type="transmembrane region" description="Helical" evidence="1">
    <location>
        <begin position="293"/>
        <end position="314"/>
    </location>
</feature>
<evidence type="ECO:0000313" key="2">
    <source>
        <dbReference type="EMBL" id="KKU28160.1"/>
    </source>
</evidence>
<dbReference type="Proteomes" id="UP000034510">
    <property type="component" value="Unassembled WGS sequence"/>
</dbReference>
<reference evidence="2" key="1">
    <citation type="journal article" date="2015" name="Nature">
        <title>rRNA introns, odd ribosomes, and small enigmatic genomes across a large radiation of phyla.</title>
        <authorList>
            <person name="Brown C.T."/>
            <person name="Hug L.A."/>
            <person name="Thomas B.C."/>
            <person name="Sharon I."/>
            <person name="Castelle C.J."/>
            <person name="Singh A."/>
            <person name="Wilkins M.J."/>
            <person name="Williams K.H."/>
            <person name="Banfield J.F."/>
        </authorList>
    </citation>
    <scope>NUCLEOTIDE SEQUENCE [LARGE SCALE GENOMIC DNA]</scope>
</reference>
<accession>A0A0G1S4R5</accession>
<name>A0A0G1S4R5_9BACT</name>
<sequence>MKKISLIILAIIISLYSLLYIHVKNVQAVNIGLGIHPALVKVVIRPGKNITQVIKIDNRSTDNKTLVARLVPFTSADDFGNPNIDPRTTAPWLEYFSLANSKIQFDQPFELKAGQSDQLILSISIPAEAPLGDLYATLLVTSYATGIDNQLQGSALSATIGSNLLISVSTQGAPSTILKITDLLPEEGKYLKIGDYYFLDNITPLYFTALAKNEGEFTAETKGVFRIERNEQNPIELQSVLPQYVLAKSQRRLGTISDSKFFFTPGFSMIGPHAVRIDIRSENSNASTKIDVIFFPGKILIGIIAAIIFLRLIIRISTSQNE</sequence>
<evidence type="ECO:0008006" key="4">
    <source>
        <dbReference type="Google" id="ProtNLM"/>
    </source>
</evidence>
<gene>
    <name evidence="2" type="ORF">UX41_C0039G0008</name>
</gene>
<evidence type="ECO:0000256" key="1">
    <source>
        <dbReference type="SAM" id="Phobius"/>
    </source>
</evidence>
<dbReference type="EMBL" id="LCMC01000039">
    <property type="protein sequence ID" value="KKU28160.1"/>
    <property type="molecule type" value="Genomic_DNA"/>
</dbReference>
<keyword evidence="1" id="KW-0812">Transmembrane</keyword>
<keyword evidence="1" id="KW-1133">Transmembrane helix</keyword>